<keyword evidence="6 8" id="KW-1133">Transmembrane helix</keyword>
<evidence type="ECO:0000313" key="12">
    <source>
        <dbReference type="Proteomes" id="UP001157133"/>
    </source>
</evidence>
<dbReference type="Pfam" id="PF02687">
    <property type="entry name" value="FtsX"/>
    <property type="match status" value="1"/>
</dbReference>
<dbReference type="InterPro" id="IPR003838">
    <property type="entry name" value="ABC3_permease_C"/>
</dbReference>
<dbReference type="InterPro" id="IPR011925">
    <property type="entry name" value="LolCE_TM"/>
</dbReference>
<evidence type="ECO:0000259" key="9">
    <source>
        <dbReference type="Pfam" id="PF02687"/>
    </source>
</evidence>
<dbReference type="NCBIfam" id="TIGR02212">
    <property type="entry name" value="lolCE"/>
    <property type="match status" value="1"/>
</dbReference>
<name>A0ABQ6GZZ8_9GAMM</name>
<reference evidence="11 12" key="1">
    <citation type="submission" date="2023-03" db="EMBL/GenBank/DDBJ databases">
        <title>Draft genome sequence of Thalassotalea eurytherma JCM 18482T.</title>
        <authorList>
            <person name="Sawabe T."/>
        </authorList>
    </citation>
    <scope>NUCLEOTIDE SEQUENCE [LARGE SCALE GENOMIC DNA]</scope>
    <source>
        <strain evidence="11 12">JCM 18482</strain>
    </source>
</reference>
<evidence type="ECO:0000256" key="1">
    <source>
        <dbReference type="ARBA" id="ARBA00004651"/>
    </source>
</evidence>
<evidence type="ECO:0000256" key="2">
    <source>
        <dbReference type="ARBA" id="ARBA00005236"/>
    </source>
</evidence>
<evidence type="ECO:0000256" key="4">
    <source>
        <dbReference type="ARBA" id="ARBA00022475"/>
    </source>
</evidence>
<dbReference type="Pfam" id="PF12704">
    <property type="entry name" value="MacB_PCD"/>
    <property type="match status" value="1"/>
</dbReference>
<organism evidence="11 12">
    <name type="scientific">Thalassotalea eurytherma</name>
    <dbReference type="NCBI Taxonomy" id="1144278"/>
    <lineage>
        <taxon>Bacteria</taxon>
        <taxon>Pseudomonadati</taxon>
        <taxon>Pseudomonadota</taxon>
        <taxon>Gammaproteobacteria</taxon>
        <taxon>Alteromonadales</taxon>
        <taxon>Colwelliaceae</taxon>
        <taxon>Thalassotalea</taxon>
    </lineage>
</organism>
<evidence type="ECO:0000256" key="6">
    <source>
        <dbReference type="ARBA" id="ARBA00022989"/>
    </source>
</evidence>
<comment type="caution">
    <text evidence="11">The sequence shown here is derived from an EMBL/GenBank/DDBJ whole genome shotgun (WGS) entry which is preliminary data.</text>
</comment>
<keyword evidence="5 8" id="KW-0812">Transmembrane</keyword>
<dbReference type="EMBL" id="BSSU01000003">
    <property type="protein sequence ID" value="GLX81224.1"/>
    <property type="molecule type" value="Genomic_DNA"/>
</dbReference>
<gene>
    <name evidence="11" type="primary">lolC</name>
    <name evidence="11" type="ORF">theurythT_06760</name>
</gene>
<feature type="transmembrane region" description="Helical" evidence="8">
    <location>
        <begin position="272"/>
        <end position="295"/>
    </location>
</feature>
<dbReference type="InterPro" id="IPR025857">
    <property type="entry name" value="MacB_PCD"/>
</dbReference>
<dbReference type="InterPro" id="IPR051447">
    <property type="entry name" value="Lipoprotein-release_system"/>
</dbReference>
<dbReference type="RefSeq" id="WP_284206548.1">
    <property type="nucleotide sequence ID" value="NZ_BSSU01000003.1"/>
</dbReference>
<evidence type="ECO:0000256" key="8">
    <source>
        <dbReference type="SAM" id="Phobius"/>
    </source>
</evidence>
<dbReference type="PANTHER" id="PTHR30489">
    <property type="entry name" value="LIPOPROTEIN-RELEASING SYSTEM TRANSMEMBRANE PROTEIN LOLE"/>
    <property type="match status" value="1"/>
</dbReference>
<evidence type="ECO:0000256" key="7">
    <source>
        <dbReference type="ARBA" id="ARBA00023136"/>
    </source>
</evidence>
<accession>A0ABQ6GZZ8</accession>
<sequence length="408" mass="45185">MIQPVSLFIGLRYSRARAKSGFVSFITFFSIIGILLGVSALITVVSVMNGFENELKKRVLGIVPHIVVKSEQGIDNYQQRIEEFLQHPNVKAVSPISESEALIQSASGLKGILLTGILPAYEAQNLVAENMRYGALSQLSENSYNIVIGRSLAYQLNINIGDDVRIVLPNQTRFTPMGRVPVQRVFKVVALFNVGSQIDDSVAYIHLPKANRLLGKPLQEVSQLRFYLDDAFLAQRVTQTMSNALNGFDVQFWQQSQGSLFNAVKMEKRMMWLMLSLIIAVAAFNIVSALVMVVVDKQGEISILQTLGLDRLSILKIFITQGMVNGLWGTLLGTVIGLALTFKINDLLAMMNINIFGAAYGDQQLPILFKIDDLIFIIFGALALTLLATLYPAYRASRTMPAQVLKHE</sequence>
<keyword evidence="7 8" id="KW-0472">Membrane</keyword>
<feature type="domain" description="ABC3 transporter permease C-terminal" evidence="9">
    <location>
        <begin position="273"/>
        <end position="399"/>
    </location>
</feature>
<comment type="subcellular location">
    <subcellularLocation>
        <location evidence="1">Cell membrane</location>
        <topology evidence="1">Multi-pass membrane protein</topology>
    </subcellularLocation>
</comment>
<feature type="transmembrane region" description="Helical" evidence="8">
    <location>
        <begin position="22"/>
        <end position="48"/>
    </location>
</feature>
<dbReference type="Proteomes" id="UP001157133">
    <property type="component" value="Unassembled WGS sequence"/>
</dbReference>
<feature type="transmembrane region" description="Helical" evidence="8">
    <location>
        <begin position="315"/>
        <end position="342"/>
    </location>
</feature>
<evidence type="ECO:0000259" key="10">
    <source>
        <dbReference type="Pfam" id="PF12704"/>
    </source>
</evidence>
<dbReference type="PANTHER" id="PTHR30489:SF8">
    <property type="entry name" value="LIPOPROTEIN-RELEASING SYSTEM TRANSMEMBRANE PROTEIN LOLC"/>
    <property type="match status" value="1"/>
</dbReference>
<feature type="domain" description="MacB-like periplasmic core" evidence="10">
    <location>
        <begin position="27"/>
        <end position="226"/>
    </location>
</feature>
<evidence type="ECO:0000256" key="3">
    <source>
        <dbReference type="ARBA" id="ARBA00022448"/>
    </source>
</evidence>
<keyword evidence="4" id="KW-1003">Cell membrane</keyword>
<comment type="similarity">
    <text evidence="2">Belongs to the ABC-4 integral membrane protein family. LolC/E subfamily.</text>
</comment>
<protein>
    <submittedName>
        <fullName evidence="11">Transporter</fullName>
    </submittedName>
</protein>
<evidence type="ECO:0000256" key="5">
    <source>
        <dbReference type="ARBA" id="ARBA00022692"/>
    </source>
</evidence>
<proteinExistence type="inferred from homology"/>
<evidence type="ECO:0000313" key="11">
    <source>
        <dbReference type="EMBL" id="GLX81224.1"/>
    </source>
</evidence>
<keyword evidence="12" id="KW-1185">Reference proteome</keyword>
<keyword evidence="3" id="KW-0813">Transport</keyword>
<feature type="transmembrane region" description="Helical" evidence="8">
    <location>
        <begin position="374"/>
        <end position="394"/>
    </location>
</feature>